<dbReference type="PROSITE" id="PS50931">
    <property type="entry name" value="HTH_LYSR"/>
    <property type="match status" value="1"/>
</dbReference>
<organism evidence="6 7">
    <name type="scientific">Plastorhodobacter daqingensis</name>
    <dbReference type="NCBI Taxonomy" id="1387281"/>
    <lineage>
        <taxon>Bacteria</taxon>
        <taxon>Pseudomonadati</taxon>
        <taxon>Pseudomonadota</taxon>
        <taxon>Alphaproteobacteria</taxon>
        <taxon>Rhodobacterales</taxon>
        <taxon>Paracoccaceae</taxon>
        <taxon>Plastorhodobacter</taxon>
    </lineage>
</organism>
<dbReference type="SUPFAM" id="SSF46785">
    <property type="entry name" value="Winged helix' DNA-binding domain"/>
    <property type="match status" value="1"/>
</dbReference>
<dbReference type="Gene3D" id="3.40.190.290">
    <property type="match status" value="1"/>
</dbReference>
<dbReference type="InterPro" id="IPR017685">
    <property type="entry name" value="ArgP"/>
</dbReference>
<keyword evidence="3" id="KW-0238">DNA-binding</keyword>
<dbReference type="EMBL" id="JBHTFQ010000004">
    <property type="protein sequence ID" value="MFC7704235.1"/>
    <property type="molecule type" value="Genomic_DNA"/>
</dbReference>
<comment type="similarity">
    <text evidence="1">Belongs to the LysR transcriptional regulatory family.</text>
</comment>
<evidence type="ECO:0000256" key="2">
    <source>
        <dbReference type="ARBA" id="ARBA00023015"/>
    </source>
</evidence>
<dbReference type="NCBIfam" id="NF009888">
    <property type="entry name" value="PRK13348.1"/>
    <property type="match status" value="1"/>
</dbReference>
<keyword evidence="2" id="KW-0805">Transcription regulation</keyword>
<dbReference type="InterPro" id="IPR000847">
    <property type="entry name" value="LysR_HTH_N"/>
</dbReference>
<dbReference type="InterPro" id="IPR036390">
    <property type="entry name" value="WH_DNA-bd_sf"/>
</dbReference>
<dbReference type="PRINTS" id="PR00039">
    <property type="entry name" value="HTHLYSR"/>
</dbReference>
<evidence type="ECO:0000313" key="7">
    <source>
        <dbReference type="Proteomes" id="UP001596516"/>
    </source>
</evidence>
<accession>A0ABW2ULS0</accession>
<dbReference type="Gene3D" id="1.10.10.10">
    <property type="entry name" value="Winged helix-like DNA-binding domain superfamily/Winged helix DNA-binding domain"/>
    <property type="match status" value="1"/>
</dbReference>
<dbReference type="Pfam" id="PF00126">
    <property type="entry name" value="HTH_1"/>
    <property type="match status" value="1"/>
</dbReference>
<sequence>MIDYAAARAVAMVVRLGSFEAAARALGVTPSAVSQRVRQLEERLGTVLIMRGTPCVATDKGARLCRHMDHVGLLEQDLHDHLPGLGAAPQVTIPIATNADSLGTWFMPALAAHARTGGHLLSIALDDEDHTADWLRRGQVLAAVTAVAQPVHGCSVTPLGALRYVATASPAYVHRHFPEGVTAAALARAPALTFNQKDSLQQDWVRQGFGEGIVLPTHWLPSTQAFVEASLAGMGWALIPVQLARAHLDAGRLVELAPCRWLDRALFWQVSRLAARSLSALTQAVVAAARQDLVRPG</sequence>
<comment type="caution">
    <text evidence="6">The sequence shown here is derived from an EMBL/GenBank/DDBJ whole genome shotgun (WGS) entry which is preliminary data.</text>
</comment>
<feature type="domain" description="HTH lysR-type" evidence="5">
    <location>
        <begin position="2"/>
        <end position="58"/>
    </location>
</feature>
<evidence type="ECO:0000256" key="4">
    <source>
        <dbReference type="ARBA" id="ARBA00023163"/>
    </source>
</evidence>
<dbReference type="PANTHER" id="PTHR30579:SF2">
    <property type="entry name" value="HTH-TYPE TRANSCRIPTIONAL REGULATOR ARGP"/>
    <property type="match status" value="1"/>
</dbReference>
<name>A0ABW2ULS0_9RHOB</name>
<gene>
    <name evidence="6" type="ORF">ACFQXB_08520</name>
</gene>
<evidence type="ECO:0000256" key="1">
    <source>
        <dbReference type="ARBA" id="ARBA00009437"/>
    </source>
</evidence>
<protein>
    <submittedName>
        <fullName evidence="6">LysR family transcriptional regulator ArgP</fullName>
    </submittedName>
</protein>
<dbReference type="PANTHER" id="PTHR30579">
    <property type="entry name" value="TRANSCRIPTIONAL REGULATOR"/>
    <property type="match status" value="1"/>
</dbReference>
<dbReference type="RefSeq" id="WP_377402139.1">
    <property type="nucleotide sequence ID" value="NZ_JBHTFQ010000004.1"/>
</dbReference>
<dbReference type="NCBIfam" id="NF002964">
    <property type="entry name" value="PRK03635.1"/>
    <property type="match status" value="1"/>
</dbReference>
<keyword evidence="4" id="KW-0804">Transcription</keyword>
<proteinExistence type="inferred from homology"/>
<dbReference type="InterPro" id="IPR036388">
    <property type="entry name" value="WH-like_DNA-bd_sf"/>
</dbReference>
<dbReference type="NCBIfam" id="TIGR03298">
    <property type="entry name" value="argP"/>
    <property type="match status" value="1"/>
</dbReference>
<reference evidence="7" key="1">
    <citation type="journal article" date="2019" name="Int. J. Syst. Evol. Microbiol.">
        <title>The Global Catalogue of Microorganisms (GCM) 10K type strain sequencing project: providing services to taxonomists for standard genome sequencing and annotation.</title>
        <authorList>
            <consortium name="The Broad Institute Genomics Platform"/>
            <consortium name="The Broad Institute Genome Sequencing Center for Infectious Disease"/>
            <person name="Wu L."/>
            <person name="Ma J."/>
        </authorList>
    </citation>
    <scope>NUCLEOTIDE SEQUENCE [LARGE SCALE GENOMIC DNA]</scope>
    <source>
        <strain evidence="7">CGMCC 1.12750</strain>
    </source>
</reference>
<dbReference type="Proteomes" id="UP001596516">
    <property type="component" value="Unassembled WGS sequence"/>
</dbReference>
<dbReference type="InterPro" id="IPR050176">
    <property type="entry name" value="LTTR"/>
</dbReference>
<keyword evidence="7" id="KW-1185">Reference proteome</keyword>
<dbReference type="Pfam" id="PF03466">
    <property type="entry name" value="LysR_substrate"/>
    <property type="match status" value="1"/>
</dbReference>
<evidence type="ECO:0000259" key="5">
    <source>
        <dbReference type="PROSITE" id="PS50931"/>
    </source>
</evidence>
<evidence type="ECO:0000256" key="3">
    <source>
        <dbReference type="ARBA" id="ARBA00023125"/>
    </source>
</evidence>
<dbReference type="InterPro" id="IPR005119">
    <property type="entry name" value="LysR_subst-bd"/>
</dbReference>
<dbReference type="SUPFAM" id="SSF53850">
    <property type="entry name" value="Periplasmic binding protein-like II"/>
    <property type="match status" value="1"/>
</dbReference>
<evidence type="ECO:0000313" key="6">
    <source>
        <dbReference type="EMBL" id="MFC7704235.1"/>
    </source>
</evidence>